<dbReference type="InterPro" id="IPR010998">
    <property type="entry name" value="Integrase_recombinase_N"/>
</dbReference>
<sequence>MHRIHGYYRTYLPADDGKRKQIKKKSKSDLEKVVIDYWTKRSPTSFKERYAVWVDRQKLKGVSDNTIYKYQTDYARFLKGKKIEKRDVRTIDEEYLELFFNELLSEKEVPYRALKALFGYLKGVFDKSIRDGLIESNPCLKIDLPLYKRRCEQAIVKMPEERTFSQSEKNRLINSLNKKRKERPDDVLPYAVELVLYTGMRVGELSGLMWNDIDEVNKRILIRHSEKLNRLTNTFYISTPKNGKTRIFPLTIEIAELLKKIKNVEEKYGCLTEFVFSNADGRIHARVISGYMKRRTSNERFTNPKSIHTARRTLNSELLASGAPRTMCCAMIGNTERVNEEYYTYDVSSTSEKMEIVTRINSRVTSNVNGNRNDGSP</sequence>
<dbReference type="InterPro" id="IPR013762">
    <property type="entry name" value="Integrase-like_cat_sf"/>
</dbReference>
<evidence type="ECO:0000313" key="8">
    <source>
        <dbReference type="Proteomes" id="UP000554488"/>
    </source>
</evidence>
<evidence type="ECO:0000256" key="3">
    <source>
        <dbReference type="ARBA" id="ARBA00023172"/>
    </source>
</evidence>
<dbReference type="Proteomes" id="UP000554488">
    <property type="component" value="Unassembled WGS sequence"/>
</dbReference>
<name>A0A849Y273_9FIRM</name>
<evidence type="ECO:0000256" key="2">
    <source>
        <dbReference type="ARBA" id="ARBA00023125"/>
    </source>
</evidence>
<evidence type="ECO:0000259" key="6">
    <source>
        <dbReference type="PROSITE" id="PS51900"/>
    </source>
</evidence>
<dbReference type="Gene3D" id="1.10.443.10">
    <property type="entry name" value="Intergrase catalytic core"/>
    <property type="match status" value="1"/>
</dbReference>
<dbReference type="GO" id="GO:0015074">
    <property type="term" value="P:DNA integration"/>
    <property type="evidence" value="ECO:0007669"/>
    <property type="project" value="InterPro"/>
</dbReference>
<dbReference type="AlphaFoldDB" id="A0A849Y273"/>
<proteinExistence type="inferred from homology"/>
<feature type="domain" description="Tyr recombinase" evidence="5">
    <location>
        <begin position="159"/>
        <end position="358"/>
    </location>
</feature>
<dbReference type="InterPro" id="IPR011010">
    <property type="entry name" value="DNA_brk_join_enz"/>
</dbReference>
<dbReference type="Gene3D" id="1.10.150.130">
    <property type="match status" value="1"/>
</dbReference>
<dbReference type="PANTHER" id="PTHR30349">
    <property type="entry name" value="PHAGE INTEGRASE-RELATED"/>
    <property type="match status" value="1"/>
</dbReference>
<dbReference type="InterPro" id="IPR044068">
    <property type="entry name" value="CB"/>
</dbReference>
<reference evidence="7 8" key="2">
    <citation type="submission" date="2020-07" db="EMBL/GenBank/DDBJ databases">
        <title>Bacterial metabolism rescues the inhibition of intestinal drug absorption by food and drug additives.</title>
        <authorList>
            <person name="Zou L."/>
            <person name="Spanogiannopoulos P."/>
            <person name="Chien H.-C."/>
            <person name="Pieper L.M."/>
            <person name="Cai W."/>
            <person name="Khuri N."/>
            <person name="Pottel J."/>
            <person name="Vora B."/>
            <person name="Ni Z."/>
            <person name="Tsakalozou E."/>
            <person name="Zhang W."/>
            <person name="Shoichet B.K."/>
            <person name="Giacomini K.M."/>
            <person name="Turnbaugh P.J."/>
        </authorList>
    </citation>
    <scope>NUCLEOTIDE SEQUENCE [LARGE SCALE GENOMIC DNA]</scope>
    <source>
        <strain evidence="7 8">F22</strain>
    </source>
</reference>
<evidence type="ECO:0000313" key="7">
    <source>
        <dbReference type="EMBL" id="NUN87870.1"/>
    </source>
</evidence>
<dbReference type="PROSITE" id="PS51900">
    <property type="entry name" value="CB"/>
    <property type="match status" value="1"/>
</dbReference>
<dbReference type="InterPro" id="IPR002104">
    <property type="entry name" value="Integrase_catalytic"/>
</dbReference>
<evidence type="ECO:0000259" key="5">
    <source>
        <dbReference type="PROSITE" id="PS51898"/>
    </source>
</evidence>
<evidence type="ECO:0000256" key="1">
    <source>
        <dbReference type="ARBA" id="ARBA00008857"/>
    </source>
</evidence>
<keyword evidence="2 4" id="KW-0238">DNA-binding</keyword>
<comment type="caution">
    <text evidence="7">The sequence shown here is derived from an EMBL/GenBank/DDBJ whole genome shotgun (WGS) entry which is preliminary data.</text>
</comment>
<dbReference type="EMBL" id="JABWDC010000095">
    <property type="protein sequence ID" value="NUN87870.1"/>
    <property type="molecule type" value="Genomic_DNA"/>
</dbReference>
<feature type="domain" description="Core-binding (CB)" evidence="6">
    <location>
        <begin position="44"/>
        <end position="129"/>
    </location>
</feature>
<organism evidence="7 8">
    <name type="scientific">Coprococcus comes</name>
    <dbReference type="NCBI Taxonomy" id="410072"/>
    <lineage>
        <taxon>Bacteria</taxon>
        <taxon>Bacillati</taxon>
        <taxon>Bacillota</taxon>
        <taxon>Clostridia</taxon>
        <taxon>Lachnospirales</taxon>
        <taxon>Lachnospiraceae</taxon>
        <taxon>Coprococcus</taxon>
    </lineage>
</organism>
<protein>
    <submittedName>
        <fullName evidence="7">Tyrosine-type recombinase/integrase</fullName>
    </submittedName>
</protein>
<dbReference type="PROSITE" id="PS51898">
    <property type="entry name" value="TYR_RECOMBINASE"/>
    <property type="match status" value="1"/>
</dbReference>
<gene>
    <name evidence="7" type="ORF">HUU93_14995</name>
</gene>
<keyword evidence="3" id="KW-0233">DNA recombination</keyword>
<evidence type="ECO:0000256" key="4">
    <source>
        <dbReference type="PROSITE-ProRule" id="PRU01248"/>
    </source>
</evidence>
<accession>A0A849Y273</accession>
<dbReference type="GO" id="GO:0006310">
    <property type="term" value="P:DNA recombination"/>
    <property type="evidence" value="ECO:0007669"/>
    <property type="project" value="UniProtKB-KW"/>
</dbReference>
<reference evidence="7 8" key="1">
    <citation type="submission" date="2020-04" db="EMBL/GenBank/DDBJ databases">
        <authorList>
            <person name="Pieper L."/>
        </authorList>
    </citation>
    <scope>NUCLEOTIDE SEQUENCE [LARGE SCALE GENOMIC DNA]</scope>
    <source>
        <strain evidence="7 8">F22</strain>
    </source>
</reference>
<dbReference type="SUPFAM" id="SSF56349">
    <property type="entry name" value="DNA breaking-rejoining enzymes"/>
    <property type="match status" value="1"/>
</dbReference>
<dbReference type="Pfam" id="PF00589">
    <property type="entry name" value="Phage_integrase"/>
    <property type="match status" value="1"/>
</dbReference>
<dbReference type="GO" id="GO:0003677">
    <property type="term" value="F:DNA binding"/>
    <property type="evidence" value="ECO:0007669"/>
    <property type="project" value="UniProtKB-UniRule"/>
</dbReference>
<dbReference type="PANTHER" id="PTHR30349:SF41">
    <property type="entry name" value="INTEGRASE_RECOMBINASE PROTEIN MJ0367-RELATED"/>
    <property type="match status" value="1"/>
</dbReference>
<dbReference type="InterPro" id="IPR050090">
    <property type="entry name" value="Tyrosine_recombinase_XerCD"/>
</dbReference>
<comment type="similarity">
    <text evidence="1">Belongs to the 'phage' integrase family.</text>
</comment>